<evidence type="ECO:0000256" key="1">
    <source>
        <dbReference type="ARBA" id="ARBA00005474"/>
    </source>
</evidence>
<dbReference type="OrthoDB" id="913402at2759"/>
<dbReference type="PROSITE" id="PS50891">
    <property type="entry name" value="LOB"/>
    <property type="match status" value="1"/>
</dbReference>
<proteinExistence type="inferred from homology"/>
<dbReference type="AlphaFoldDB" id="A0A9Q0QXY7"/>
<comment type="similarity">
    <text evidence="1">Belongs to the LOB domain-containing protein family.</text>
</comment>
<keyword evidence="4" id="KW-1185">Reference proteome</keyword>
<name>A0A9Q0QXY7_9MAGN</name>
<evidence type="ECO:0000313" key="4">
    <source>
        <dbReference type="Proteomes" id="UP001141806"/>
    </source>
</evidence>
<dbReference type="EMBL" id="JAMYWD010000003">
    <property type="protein sequence ID" value="KAJ4976210.1"/>
    <property type="molecule type" value="Genomic_DNA"/>
</dbReference>
<gene>
    <name evidence="3" type="ORF">NE237_001316</name>
</gene>
<reference evidence="3" key="1">
    <citation type="journal article" date="2023" name="Plant J.">
        <title>The genome of the king protea, Protea cynaroides.</title>
        <authorList>
            <person name="Chang J."/>
            <person name="Duong T.A."/>
            <person name="Schoeman C."/>
            <person name="Ma X."/>
            <person name="Roodt D."/>
            <person name="Barker N."/>
            <person name="Li Z."/>
            <person name="Van de Peer Y."/>
            <person name="Mizrachi E."/>
        </authorList>
    </citation>
    <scope>NUCLEOTIDE SEQUENCE</scope>
    <source>
        <tissue evidence="3">Young leaves</tissue>
    </source>
</reference>
<evidence type="ECO:0000259" key="2">
    <source>
        <dbReference type="PROSITE" id="PS50891"/>
    </source>
</evidence>
<sequence length="393" mass="43197">MPNTFWFGDDQSVMGNLDARVSIISQGEGMTAWPRVHAEATTAATIVVGPPTGHVLPSCGGGSVCQSGSRNRESVLADLMMVDSGGAGCQRLVLVSVALQRRSLVCMNTEGYAHVDHEVSGKGLRESPVNAAPTNDYGAQVVFFVSRSKVSMALNLMEFAAKHALSHILLLPADNIYSDIIFPLTSTNSKQRMQKNNGGGGGGLHQACAACKHQRKKCRDNCVLAPFFPAEQSQDFQAVHKVFGVSNVQKIVKSLQSYEQRVKAVESLIWEATLREKDPVHGSYGEYKRVSEELRLLQSQMALQVPDNTMMYRWNNNMGMNYNSNAINFLRSNGNMLLDQTPYSYVPQLQGEGKVFQGRDPLLVCPSQSINGVNEQYFHTDQLMNTKLMDDAV</sequence>
<dbReference type="Pfam" id="PF03195">
    <property type="entry name" value="LOB"/>
    <property type="match status" value="1"/>
</dbReference>
<protein>
    <recommendedName>
        <fullName evidence="2">LOB domain-containing protein</fullName>
    </recommendedName>
</protein>
<dbReference type="PANTHER" id="PTHR31301">
    <property type="entry name" value="LOB DOMAIN-CONTAINING PROTEIN 4-RELATED"/>
    <property type="match status" value="1"/>
</dbReference>
<evidence type="ECO:0000313" key="3">
    <source>
        <dbReference type="EMBL" id="KAJ4976210.1"/>
    </source>
</evidence>
<feature type="domain" description="LOB" evidence="2">
    <location>
        <begin position="206"/>
        <end position="308"/>
    </location>
</feature>
<dbReference type="PANTHER" id="PTHR31301:SF19">
    <property type="entry name" value="LOB DOMAIN-CONTAINING PROTEIN 2"/>
    <property type="match status" value="1"/>
</dbReference>
<comment type="caution">
    <text evidence="3">The sequence shown here is derived from an EMBL/GenBank/DDBJ whole genome shotgun (WGS) entry which is preliminary data.</text>
</comment>
<organism evidence="3 4">
    <name type="scientific">Protea cynaroides</name>
    <dbReference type="NCBI Taxonomy" id="273540"/>
    <lineage>
        <taxon>Eukaryota</taxon>
        <taxon>Viridiplantae</taxon>
        <taxon>Streptophyta</taxon>
        <taxon>Embryophyta</taxon>
        <taxon>Tracheophyta</taxon>
        <taxon>Spermatophyta</taxon>
        <taxon>Magnoliopsida</taxon>
        <taxon>Proteales</taxon>
        <taxon>Proteaceae</taxon>
        <taxon>Protea</taxon>
    </lineage>
</organism>
<dbReference type="Proteomes" id="UP001141806">
    <property type="component" value="Unassembled WGS sequence"/>
</dbReference>
<accession>A0A9Q0QXY7</accession>
<dbReference type="InterPro" id="IPR004883">
    <property type="entry name" value="LOB"/>
</dbReference>